<feature type="compositionally biased region" description="Acidic residues" evidence="1">
    <location>
        <begin position="11"/>
        <end position="21"/>
    </location>
</feature>
<accession>A0AAN8X6F6</accession>
<dbReference type="EMBL" id="JAXCGZ010007673">
    <property type="protein sequence ID" value="KAK7078766.1"/>
    <property type="molecule type" value="Genomic_DNA"/>
</dbReference>
<dbReference type="AlphaFoldDB" id="A0AAN8X6F6"/>
<feature type="domain" description="Brix" evidence="2">
    <location>
        <begin position="141"/>
        <end position="324"/>
    </location>
</feature>
<dbReference type="InterPro" id="IPR007109">
    <property type="entry name" value="Brix"/>
</dbReference>
<keyword evidence="4" id="KW-1185">Reference proteome</keyword>
<evidence type="ECO:0000313" key="3">
    <source>
        <dbReference type="EMBL" id="KAK7078766.1"/>
    </source>
</evidence>
<dbReference type="GO" id="GO:0005730">
    <property type="term" value="C:nucleolus"/>
    <property type="evidence" value="ECO:0007669"/>
    <property type="project" value="TreeGrafter"/>
</dbReference>
<protein>
    <recommendedName>
        <fullName evidence="2">Brix domain-containing protein</fullName>
    </recommendedName>
</protein>
<organism evidence="3 4">
    <name type="scientific">Halocaridina rubra</name>
    <name type="common">Hawaiian red shrimp</name>
    <dbReference type="NCBI Taxonomy" id="373956"/>
    <lineage>
        <taxon>Eukaryota</taxon>
        <taxon>Metazoa</taxon>
        <taxon>Ecdysozoa</taxon>
        <taxon>Arthropoda</taxon>
        <taxon>Crustacea</taxon>
        <taxon>Multicrustacea</taxon>
        <taxon>Malacostraca</taxon>
        <taxon>Eumalacostraca</taxon>
        <taxon>Eucarida</taxon>
        <taxon>Decapoda</taxon>
        <taxon>Pleocyemata</taxon>
        <taxon>Caridea</taxon>
        <taxon>Atyoidea</taxon>
        <taxon>Atyidae</taxon>
        <taxon>Halocaridina</taxon>
    </lineage>
</organism>
<feature type="region of interest" description="Disordered" evidence="1">
    <location>
        <begin position="1"/>
        <end position="35"/>
    </location>
</feature>
<dbReference type="PANTHER" id="PTHR22734">
    <property type="entry name" value="U3 SMALL NUCLEOLAR RIBONUCLEOPROTEIN PROTEIN IMP4"/>
    <property type="match status" value="1"/>
</dbReference>
<dbReference type="GO" id="GO:0030687">
    <property type="term" value="C:preribosome, large subunit precursor"/>
    <property type="evidence" value="ECO:0007669"/>
    <property type="project" value="TreeGrafter"/>
</dbReference>
<dbReference type="FunFam" id="3.40.50.10480:FF:000002">
    <property type="entry name" value="Ribosome production factor 1"/>
    <property type="match status" value="1"/>
</dbReference>
<evidence type="ECO:0000259" key="2">
    <source>
        <dbReference type="PROSITE" id="PS50833"/>
    </source>
</evidence>
<comment type="caution">
    <text evidence="3">The sequence shown here is derived from an EMBL/GenBank/DDBJ whole genome shotgun (WGS) entry which is preliminary data.</text>
</comment>
<dbReference type="PROSITE" id="PS50833">
    <property type="entry name" value="BRIX"/>
    <property type="match status" value="1"/>
</dbReference>
<dbReference type="Pfam" id="PF04427">
    <property type="entry name" value="Brix"/>
    <property type="match status" value="1"/>
</dbReference>
<name>A0AAN8X6F6_HALRR</name>
<proteinExistence type="predicted"/>
<dbReference type="SMART" id="SM00879">
    <property type="entry name" value="Brix"/>
    <property type="match status" value="1"/>
</dbReference>
<reference evidence="3 4" key="1">
    <citation type="submission" date="2023-11" db="EMBL/GenBank/DDBJ databases">
        <title>Halocaridina rubra genome assembly.</title>
        <authorList>
            <person name="Smith C."/>
        </authorList>
    </citation>
    <scope>NUCLEOTIDE SEQUENCE [LARGE SCALE GENOMIC DNA]</scope>
    <source>
        <strain evidence="3">EP-1</strain>
        <tissue evidence="3">Whole</tissue>
    </source>
</reference>
<evidence type="ECO:0000256" key="1">
    <source>
        <dbReference type="SAM" id="MobiDB-lite"/>
    </source>
</evidence>
<dbReference type="InterPro" id="IPR044281">
    <property type="entry name" value="IMP4/RPF1"/>
</dbReference>
<dbReference type="GO" id="GO:0042134">
    <property type="term" value="F:rRNA primary transcript binding"/>
    <property type="evidence" value="ECO:0007669"/>
    <property type="project" value="InterPro"/>
</dbReference>
<dbReference type="PANTHER" id="PTHR22734:SF3">
    <property type="entry name" value="RIBOSOME PRODUCTION FACTOR 1"/>
    <property type="match status" value="1"/>
</dbReference>
<sequence>MPKGVGRWLNDVEEEGEEGEPVETKPSEDDEEMDPIFPVMGPGYGIKNKFLKRKKFKEAKVAKMQAKIEKARERFREKKAWRKAGNTGPPPTVKKEPTKLPHTIESLREPDLTYVEKDDDELAFEEATDKYAKYYEKAYEPKVLITSSYKLTGRTMAFISELRLIIPNSEFFFRRGTTVKKMVLKAVDRGFTDILVINEDRRWPNGFLLIHLPDGPAAYFRLTNPRICKDIRRTRSEITSHRPEVILNNFKTRLGQMIARMLGALFHYEPEFKGRRVCTFHNQRDFIFFRHHRYEFESSKRVNLRELGPRFTLRLQWLQDGAFDGDYEWVLKRHEMESSRRRFHL</sequence>
<dbReference type="GO" id="GO:0000460">
    <property type="term" value="P:maturation of 5.8S rRNA"/>
    <property type="evidence" value="ECO:0007669"/>
    <property type="project" value="TreeGrafter"/>
</dbReference>
<gene>
    <name evidence="3" type="ORF">SK128_015062</name>
</gene>
<dbReference type="GO" id="GO:0000470">
    <property type="term" value="P:maturation of LSU-rRNA"/>
    <property type="evidence" value="ECO:0007669"/>
    <property type="project" value="TreeGrafter"/>
</dbReference>
<dbReference type="Proteomes" id="UP001381693">
    <property type="component" value="Unassembled WGS sequence"/>
</dbReference>
<dbReference type="SUPFAM" id="SSF52954">
    <property type="entry name" value="Class II aaRS ABD-related"/>
    <property type="match status" value="1"/>
</dbReference>
<dbReference type="Gene3D" id="3.40.50.10480">
    <property type="entry name" value="Probable brix-domain ribosomal biogenesis protein"/>
    <property type="match status" value="1"/>
</dbReference>
<evidence type="ECO:0000313" key="4">
    <source>
        <dbReference type="Proteomes" id="UP001381693"/>
    </source>
</evidence>